<dbReference type="SMART" id="SM00320">
    <property type="entry name" value="WD40"/>
    <property type="match status" value="2"/>
</dbReference>
<feature type="compositionally biased region" description="Low complexity" evidence="2">
    <location>
        <begin position="566"/>
        <end position="583"/>
    </location>
</feature>
<protein>
    <submittedName>
        <fullName evidence="3">Uncharacterized protein</fullName>
    </submittedName>
</protein>
<reference evidence="3 4" key="1">
    <citation type="submission" date="2018-02" db="EMBL/GenBank/DDBJ databases">
        <title>Genome sequence of the basidiomycete white-rot fungus Phlebia centrifuga.</title>
        <authorList>
            <person name="Granchi Z."/>
            <person name="Peng M."/>
            <person name="de Vries R.P."/>
            <person name="Hilden K."/>
            <person name="Makela M.R."/>
            <person name="Grigoriev I."/>
            <person name="Riley R."/>
        </authorList>
    </citation>
    <scope>NUCLEOTIDE SEQUENCE [LARGE SCALE GENOMIC DNA]</scope>
    <source>
        <strain evidence="3 4">FBCC195</strain>
    </source>
</reference>
<dbReference type="PROSITE" id="PS50082">
    <property type="entry name" value="WD_REPEATS_2"/>
    <property type="match status" value="1"/>
</dbReference>
<dbReference type="InterPro" id="IPR015943">
    <property type="entry name" value="WD40/YVTN_repeat-like_dom_sf"/>
</dbReference>
<feature type="compositionally biased region" description="Low complexity" evidence="2">
    <location>
        <begin position="593"/>
        <end position="616"/>
    </location>
</feature>
<proteinExistence type="predicted"/>
<dbReference type="Gene3D" id="2.130.10.10">
    <property type="entry name" value="YVTN repeat-like/Quinoprotein amine dehydrogenase"/>
    <property type="match status" value="2"/>
</dbReference>
<evidence type="ECO:0000313" key="3">
    <source>
        <dbReference type="EMBL" id="PSR76816.1"/>
    </source>
</evidence>
<dbReference type="InterPro" id="IPR003903">
    <property type="entry name" value="UIM_dom"/>
</dbReference>
<keyword evidence="4" id="KW-1185">Reference proteome</keyword>
<evidence type="ECO:0000256" key="1">
    <source>
        <dbReference type="PROSITE-ProRule" id="PRU00221"/>
    </source>
</evidence>
<dbReference type="OrthoDB" id="429520at2759"/>
<keyword evidence="1" id="KW-0853">WD repeat</keyword>
<evidence type="ECO:0000256" key="2">
    <source>
        <dbReference type="SAM" id="MobiDB-lite"/>
    </source>
</evidence>
<organism evidence="3 4">
    <name type="scientific">Hermanssonia centrifuga</name>
    <dbReference type="NCBI Taxonomy" id="98765"/>
    <lineage>
        <taxon>Eukaryota</taxon>
        <taxon>Fungi</taxon>
        <taxon>Dikarya</taxon>
        <taxon>Basidiomycota</taxon>
        <taxon>Agaricomycotina</taxon>
        <taxon>Agaricomycetes</taxon>
        <taxon>Polyporales</taxon>
        <taxon>Meruliaceae</taxon>
        <taxon>Hermanssonia</taxon>
    </lineage>
</organism>
<feature type="region of interest" description="Disordered" evidence="2">
    <location>
        <begin position="543"/>
        <end position="681"/>
    </location>
</feature>
<comment type="caution">
    <text evidence="3">The sequence shown here is derived from an EMBL/GenBank/DDBJ whole genome shotgun (WGS) entry which is preliminary data.</text>
</comment>
<dbReference type="EMBL" id="MLYV02000834">
    <property type="protein sequence ID" value="PSR76816.1"/>
    <property type="molecule type" value="Genomic_DNA"/>
</dbReference>
<gene>
    <name evidence="3" type="ORF">PHLCEN_2v8197</name>
</gene>
<evidence type="ECO:0000313" key="4">
    <source>
        <dbReference type="Proteomes" id="UP000186601"/>
    </source>
</evidence>
<dbReference type="InterPro" id="IPR036322">
    <property type="entry name" value="WD40_repeat_dom_sf"/>
</dbReference>
<accession>A0A2R6NV11</accession>
<feature type="repeat" description="WD" evidence="1">
    <location>
        <begin position="112"/>
        <end position="148"/>
    </location>
</feature>
<dbReference type="AlphaFoldDB" id="A0A2R6NV11"/>
<sequence>MYLMPSKSVEAPVSPVILTASLQYGIVARSYPITGKILRGYLDAAGTLNGLGIGNPNAEFTPDLVQCALSAEGGTARILWGFRNGTVAVTNAQKALETSRPAAAHWLRSSTADSHEGAVEDAVWVNGTNYTNGIFVTGGADGCVRVWDAKRVICVWKSTVKAGQLLKDSCVKVAAHASGVVAAIFKSGETAIWSGFGDLSAIISLDTPPIISPQEFRFPPPPVNVTSNPYTDNSNRKITAFHLYCASSTSVSVLTACEGDVYFYKLSVDISSGHLERIAYGDHSSGAITSLQPVFAARHGDHTFVVVGDQLGSVSVYAWDDIPTSIPPQSTPPTGLPTTIVLPTRKFEAYNDGAVTALAWTPAVIVTGSSRGSIKTFDSLTFAILRDFTCSSHRCALAPNDAVTQIIVDRDFLAASVANRVIAWRGEPGSKTDKANGKGKRAVKMSNGIAKWHQQVEMYRDIAESRRDLEYEQAHTRRVFGREKAQLSSLESLGLSEVEAVEYVLMLSRDEEETRRRQNAFNLDDGVFSGSFDEDLQTPVATPAGFIENSPATPSHNDRFHGRSNLHIPLSLSPSSSRIQISPRPRPEPMEAGGSPSFGPRSFSSSSSLSSPRTGSDNGQPPSIEDPTQFPSMSSTPTHRSSGSPESYRSAWSTPLRTTRSEGPSSPRGMHSLASSPNVRDTGMSLLSARFAHASLNNPVNPSTMETPAVDEDEELRFAIELSLAEARSRGEDV</sequence>
<dbReference type="Proteomes" id="UP000186601">
    <property type="component" value="Unassembled WGS sequence"/>
</dbReference>
<name>A0A2R6NV11_9APHY</name>
<dbReference type="STRING" id="98765.A0A2R6NV11"/>
<dbReference type="SUPFAM" id="SSF50978">
    <property type="entry name" value="WD40 repeat-like"/>
    <property type="match status" value="1"/>
</dbReference>
<dbReference type="InterPro" id="IPR001680">
    <property type="entry name" value="WD40_rpt"/>
</dbReference>
<dbReference type="PROSITE" id="PS50330">
    <property type="entry name" value="UIM"/>
    <property type="match status" value="1"/>
</dbReference>
<feature type="compositionally biased region" description="Polar residues" evidence="2">
    <location>
        <begin position="629"/>
        <end position="664"/>
    </location>
</feature>